<evidence type="ECO:0000313" key="6">
    <source>
        <dbReference type="EMBL" id="MBD8020221.1"/>
    </source>
</evidence>
<proteinExistence type="inferred from homology"/>
<evidence type="ECO:0000256" key="1">
    <source>
        <dbReference type="ARBA" id="ARBA00008857"/>
    </source>
</evidence>
<dbReference type="InterPro" id="IPR010998">
    <property type="entry name" value="Integrase_recombinase_N"/>
</dbReference>
<accession>A0ABR8WT24</accession>
<keyword evidence="2" id="KW-0238">DNA-binding</keyword>
<organism evidence="6 7">
    <name type="scientific">Brevibacterium gallinarum</name>
    <dbReference type="NCBI Taxonomy" id="2762220"/>
    <lineage>
        <taxon>Bacteria</taxon>
        <taxon>Bacillati</taxon>
        <taxon>Actinomycetota</taxon>
        <taxon>Actinomycetes</taxon>
        <taxon>Micrococcales</taxon>
        <taxon>Brevibacteriaceae</taxon>
        <taxon>Brevibacterium</taxon>
    </lineage>
</organism>
<dbReference type="Proteomes" id="UP000651517">
    <property type="component" value="Unassembled WGS sequence"/>
</dbReference>
<protein>
    <submittedName>
        <fullName evidence="6">Site-specific integrase</fullName>
    </submittedName>
</protein>
<dbReference type="InterPro" id="IPR011010">
    <property type="entry name" value="DNA_brk_join_enz"/>
</dbReference>
<dbReference type="Pfam" id="PF00589">
    <property type="entry name" value="Phage_integrase"/>
    <property type="match status" value="1"/>
</dbReference>
<keyword evidence="7" id="KW-1185">Reference proteome</keyword>
<dbReference type="InterPro" id="IPR013762">
    <property type="entry name" value="Integrase-like_cat_sf"/>
</dbReference>
<dbReference type="SUPFAM" id="SSF56349">
    <property type="entry name" value="DNA breaking-rejoining enzymes"/>
    <property type="match status" value="1"/>
</dbReference>
<evidence type="ECO:0000256" key="3">
    <source>
        <dbReference type="ARBA" id="ARBA00023172"/>
    </source>
</evidence>
<dbReference type="Gene3D" id="1.10.443.10">
    <property type="entry name" value="Intergrase catalytic core"/>
    <property type="match status" value="1"/>
</dbReference>
<keyword evidence="3" id="KW-0233">DNA recombination</keyword>
<dbReference type="PANTHER" id="PTHR30349">
    <property type="entry name" value="PHAGE INTEGRASE-RELATED"/>
    <property type="match status" value="1"/>
</dbReference>
<dbReference type="PANTHER" id="PTHR30349:SF64">
    <property type="entry name" value="PROPHAGE INTEGRASE INTD-RELATED"/>
    <property type="match status" value="1"/>
</dbReference>
<evidence type="ECO:0000259" key="5">
    <source>
        <dbReference type="PROSITE" id="PS51898"/>
    </source>
</evidence>
<evidence type="ECO:0000313" key="7">
    <source>
        <dbReference type="Proteomes" id="UP000651517"/>
    </source>
</evidence>
<sequence length="456" mass="49521">MSAPERLPTFPPIGVKVSTDVELRVSVVRARVRWTDPATKKRITRALVVPDEEAAEAFFDQLQRSAKAGVDLTITLSDYIEQIGDRWKRGLDPTSTATGYWAGLRLRVIPAMGHVPVAGISTGMIDRTIDDWELKLSPSLIKSSVAALVRVLDEAVRDELIEKNPARNRSRRSYGKSSVFDFSSPADTSPRAHAIKDLETLTKLAGACGEAGQPYSDYVMLCALLSARSSEVAGLWVEDVNWDANIVTIRKQTFPSSSGLVTKQTKGREERPVPILRPLVPVLERLTTGKEPTDRVLIGVRGGVITTANVSRATKWDSLVTEMGLPQLSRHGLRHTGATWMADAGIPLHVLQKILGHKSIDTTKGYLHPDLGHIAKAGSWPTGSSTPRQRRPSGPRARGAGSRSLVPTSVASEAENGLLVPVWSRVINLGAFRHPPERARARGSRGSNGACKRSGT</sequence>
<comment type="similarity">
    <text evidence="1">Belongs to the 'phage' integrase family.</text>
</comment>
<dbReference type="Gene3D" id="1.10.150.130">
    <property type="match status" value="1"/>
</dbReference>
<feature type="domain" description="Tyr recombinase" evidence="5">
    <location>
        <begin position="191"/>
        <end position="379"/>
    </location>
</feature>
<dbReference type="EMBL" id="JACSPY010000003">
    <property type="protein sequence ID" value="MBD8020221.1"/>
    <property type="molecule type" value="Genomic_DNA"/>
</dbReference>
<dbReference type="InterPro" id="IPR002104">
    <property type="entry name" value="Integrase_catalytic"/>
</dbReference>
<evidence type="ECO:0000256" key="4">
    <source>
        <dbReference type="SAM" id="MobiDB-lite"/>
    </source>
</evidence>
<gene>
    <name evidence="6" type="ORF">H9634_05430</name>
</gene>
<evidence type="ECO:0000256" key="2">
    <source>
        <dbReference type="ARBA" id="ARBA00023125"/>
    </source>
</evidence>
<dbReference type="InterPro" id="IPR050090">
    <property type="entry name" value="Tyrosine_recombinase_XerCD"/>
</dbReference>
<dbReference type="RefSeq" id="WP_191725704.1">
    <property type="nucleotide sequence ID" value="NZ_JACSPY010000003.1"/>
</dbReference>
<feature type="region of interest" description="Disordered" evidence="4">
    <location>
        <begin position="376"/>
        <end position="408"/>
    </location>
</feature>
<name>A0ABR8WT24_9MICO</name>
<comment type="caution">
    <text evidence="6">The sequence shown here is derived from an EMBL/GenBank/DDBJ whole genome shotgun (WGS) entry which is preliminary data.</text>
</comment>
<feature type="region of interest" description="Disordered" evidence="4">
    <location>
        <begin position="437"/>
        <end position="456"/>
    </location>
</feature>
<reference evidence="6 7" key="1">
    <citation type="submission" date="2020-08" db="EMBL/GenBank/DDBJ databases">
        <title>A Genomic Blueprint of the Chicken Gut Microbiome.</title>
        <authorList>
            <person name="Gilroy R."/>
            <person name="Ravi A."/>
            <person name="Getino M."/>
            <person name="Pursley I."/>
            <person name="Horton D.L."/>
            <person name="Alikhan N.-F."/>
            <person name="Baker D."/>
            <person name="Gharbi K."/>
            <person name="Hall N."/>
            <person name="Watson M."/>
            <person name="Adriaenssens E.M."/>
            <person name="Foster-Nyarko E."/>
            <person name="Jarju S."/>
            <person name="Secka A."/>
            <person name="Antonio M."/>
            <person name="Oren A."/>
            <person name="Chaudhuri R."/>
            <person name="La Ragione R.M."/>
            <person name="Hildebrand F."/>
            <person name="Pallen M.J."/>
        </authorList>
    </citation>
    <scope>NUCLEOTIDE SEQUENCE [LARGE SCALE GENOMIC DNA]</scope>
    <source>
        <strain evidence="6 7">Re57</strain>
    </source>
</reference>
<dbReference type="CDD" id="cd00796">
    <property type="entry name" value="INT_Rci_Hp1_C"/>
    <property type="match status" value="1"/>
</dbReference>
<feature type="compositionally biased region" description="Low complexity" evidence="4">
    <location>
        <begin position="394"/>
        <end position="404"/>
    </location>
</feature>
<dbReference type="PROSITE" id="PS51898">
    <property type="entry name" value="TYR_RECOMBINASE"/>
    <property type="match status" value="1"/>
</dbReference>